<protein>
    <recommendedName>
        <fullName evidence="2">CSC1/OSCA1-like 7TM region domain-containing protein</fullName>
    </recommendedName>
</protein>
<dbReference type="PANTHER" id="PTHR13018:SF20">
    <property type="entry name" value="SPORULATION-SPECIFIC PROTEIN 75"/>
    <property type="match status" value="1"/>
</dbReference>
<dbReference type="VEuPathDB" id="FungiDB:CXQ85_003953"/>
<keyword evidence="1" id="KW-1133">Transmembrane helix</keyword>
<name>A0A2V1B0N0_9ASCO</name>
<evidence type="ECO:0000259" key="2">
    <source>
        <dbReference type="Pfam" id="PF02714"/>
    </source>
</evidence>
<dbReference type="RefSeq" id="XP_025344602.1">
    <property type="nucleotide sequence ID" value="XM_025487586.1"/>
</dbReference>
<accession>A0A2V1B0N0</accession>
<feature type="transmembrane region" description="Helical" evidence="1">
    <location>
        <begin position="275"/>
        <end position="301"/>
    </location>
</feature>
<dbReference type="InterPro" id="IPR003864">
    <property type="entry name" value="CSC1/OSCA1-like_7TM"/>
</dbReference>
<feature type="transmembrane region" description="Helical" evidence="1">
    <location>
        <begin position="321"/>
        <end position="350"/>
    </location>
</feature>
<dbReference type="InterPro" id="IPR045122">
    <property type="entry name" value="Csc1-like"/>
</dbReference>
<dbReference type="GeneID" id="37009283"/>
<feature type="domain" description="CSC1/OSCA1-like 7TM region" evidence="2">
    <location>
        <begin position="299"/>
        <end position="392"/>
    </location>
</feature>
<proteinExistence type="predicted"/>
<dbReference type="AlphaFoldDB" id="A0A2V1B0N0"/>
<evidence type="ECO:0000313" key="4">
    <source>
        <dbReference type="Proteomes" id="UP000244309"/>
    </source>
</evidence>
<feature type="transmembrane region" description="Helical" evidence="1">
    <location>
        <begin position="371"/>
        <end position="395"/>
    </location>
</feature>
<dbReference type="GO" id="GO:0005227">
    <property type="term" value="F:calcium-activated cation channel activity"/>
    <property type="evidence" value="ECO:0007669"/>
    <property type="project" value="InterPro"/>
</dbReference>
<feature type="transmembrane region" description="Helical" evidence="1">
    <location>
        <begin position="185"/>
        <end position="213"/>
    </location>
</feature>
<gene>
    <name evidence="3" type="ORF">CXQ85_003953</name>
</gene>
<evidence type="ECO:0000256" key="1">
    <source>
        <dbReference type="SAM" id="Phobius"/>
    </source>
</evidence>
<dbReference type="OrthoDB" id="1076608at2759"/>
<reference evidence="3 4" key="1">
    <citation type="submission" date="2017-12" db="EMBL/GenBank/DDBJ databases">
        <title>Genome Sequence of a Multidrug-Resistant Candida haemulonii Isolate from a Patient with Chronic Leg Ulcers in Israel.</title>
        <authorList>
            <person name="Chow N.A."/>
            <person name="Gade L."/>
            <person name="Batra D."/>
            <person name="Rowe L.A."/>
            <person name="Ben-Ami R."/>
            <person name="Loparev V.N."/>
            <person name="Litvintseva A.P."/>
        </authorList>
    </citation>
    <scope>NUCLEOTIDE SEQUENCE [LARGE SCALE GENOMIC DNA]</scope>
    <source>
        <strain evidence="3 4">B11899</strain>
    </source>
</reference>
<feature type="domain" description="CSC1/OSCA1-like 7TM region" evidence="2">
    <location>
        <begin position="187"/>
        <end position="298"/>
    </location>
</feature>
<dbReference type="EMBL" id="PKFO01000011">
    <property type="protein sequence ID" value="PVH23662.1"/>
    <property type="molecule type" value="Genomic_DNA"/>
</dbReference>
<organism evidence="3 4">
    <name type="scientific">Candidozyma haemuli</name>
    <dbReference type="NCBI Taxonomy" id="45357"/>
    <lineage>
        <taxon>Eukaryota</taxon>
        <taxon>Fungi</taxon>
        <taxon>Dikarya</taxon>
        <taxon>Ascomycota</taxon>
        <taxon>Saccharomycotina</taxon>
        <taxon>Pichiomycetes</taxon>
        <taxon>Metschnikowiaceae</taxon>
        <taxon>Candidozyma</taxon>
    </lineage>
</organism>
<dbReference type="Proteomes" id="UP000244309">
    <property type="component" value="Unassembled WGS sequence"/>
</dbReference>
<keyword evidence="1" id="KW-0472">Membrane</keyword>
<comment type="caution">
    <text evidence="3">The sequence shown here is derived from an EMBL/GenBank/DDBJ whole genome shotgun (WGS) entry which is preliminary data.</text>
</comment>
<sequence>MREYTVLVSLFSVFPGGVEKIWFVDNFLSNANDLALVKKAFRTLESLETRDILKPEKQLLTNLPFCLSVDLIRLLNLDIKTKILLVLPFRPLPYDVTFRKQLLDRLQLISDRLEKEKIRYLQDKAEKIDKVFIRFRYHTSARMAYQSLLLASTKHFEKAVADVNPDDIIWNNLLRRDGVLVKFKLLLIDILLISVILLHVLPVALVGLFSHSMSRILLCVRGINNLPGELRQIFSGFLPSLMLNVLTATQLRLIKSLLIRHNVWTGSELQLLSQEWYFSILFIHQFLVVSISSSFTSIQVFMSLTTLPRVQWGLAYPVVTVHGIVGLTYCVIAPPIVALVISGLSVLLFYYKYALQFVYDRCNPSETYGKLYLRALMQLYWGVYCLEFCMVSIIFRKAVGEDELCSKLHFLVIDNVPQKYL</sequence>
<dbReference type="PANTHER" id="PTHR13018">
    <property type="entry name" value="PROBABLE MEMBRANE PROTEIN DUF221-RELATED"/>
    <property type="match status" value="1"/>
</dbReference>
<keyword evidence="4" id="KW-1185">Reference proteome</keyword>
<keyword evidence="1" id="KW-0812">Transmembrane</keyword>
<evidence type="ECO:0000313" key="3">
    <source>
        <dbReference type="EMBL" id="PVH23662.1"/>
    </source>
</evidence>
<dbReference type="Pfam" id="PF02714">
    <property type="entry name" value="RSN1_7TM"/>
    <property type="match status" value="2"/>
</dbReference>
<dbReference type="GO" id="GO:0005886">
    <property type="term" value="C:plasma membrane"/>
    <property type="evidence" value="ECO:0007669"/>
    <property type="project" value="TreeGrafter"/>
</dbReference>